<keyword evidence="3" id="KW-1185">Reference proteome</keyword>
<evidence type="ECO:0000256" key="1">
    <source>
        <dbReference type="SAM" id="MobiDB-lite"/>
    </source>
</evidence>
<name>A0A8H3J086_9LECA</name>
<evidence type="ECO:0000313" key="3">
    <source>
        <dbReference type="Proteomes" id="UP000664534"/>
    </source>
</evidence>
<proteinExistence type="predicted"/>
<reference evidence="2" key="1">
    <citation type="submission" date="2021-03" db="EMBL/GenBank/DDBJ databases">
        <authorList>
            <person name="Tagirdzhanova G."/>
        </authorList>
    </citation>
    <scope>NUCLEOTIDE SEQUENCE</scope>
</reference>
<feature type="compositionally biased region" description="Polar residues" evidence="1">
    <location>
        <begin position="345"/>
        <end position="355"/>
    </location>
</feature>
<gene>
    <name evidence="2" type="ORF">IMSHALPRED_011142</name>
</gene>
<dbReference type="Proteomes" id="UP000664534">
    <property type="component" value="Unassembled WGS sequence"/>
</dbReference>
<dbReference type="EMBL" id="CAJPDT010000099">
    <property type="protein sequence ID" value="CAF9937449.1"/>
    <property type="molecule type" value="Genomic_DNA"/>
</dbReference>
<feature type="compositionally biased region" description="Pro residues" evidence="1">
    <location>
        <begin position="32"/>
        <end position="48"/>
    </location>
</feature>
<feature type="region of interest" description="Disordered" evidence="1">
    <location>
        <begin position="332"/>
        <end position="398"/>
    </location>
</feature>
<feature type="region of interest" description="Disordered" evidence="1">
    <location>
        <begin position="465"/>
        <end position="499"/>
    </location>
</feature>
<comment type="caution">
    <text evidence="2">The sequence shown here is derived from an EMBL/GenBank/DDBJ whole genome shotgun (WGS) entry which is preliminary data.</text>
</comment>
<feature type="region of interest" description="Disordered" evidence="1">
    <location>
        <begin position="1"/>
        <end position="57"/>
    </location>
</feature>
<sequence length="499" mass="55325">MSQDRHETAYVGAEITPQDILRCPIHEDGPQEQPPSSPSAHVPLPPRPLQADPDEIWDPECIETFELEGLSDQDPEPDVSIGNIYDEDDLSEFVTWGKNTGEEKGLVNDYTALGLDSLATGPMNPQYSAGDVQPEISHPVPESPNICAQSSQASGNPTESIEHMFAQSRPGNPANPGIPTNKYDYQPPSVFFSDGAIDDMADGNPCDFSESYNTIGSPVYQIGMKRNDTQYLCESMAAFQENMRSQYSYIHWPNNYEIATHDRQPTEIPDGIGPHLKKIAVDSLNAFCADADSIAADDTHLTDTIHSHGKRCRSSGYLPTLQTPRYQLPSLQHRQKPPWLPPTPSACQDSLQIPTYPTPPPSFRNEPRHQFPDSTYTSDKQPLTQATPSRVRRSQLPSPIPILPFSLPDAAESITHCPDCPEKVFKGTPEAQKNSLQRHKRDFHNGMPRLECLVQGCTVTFAPGRKDNQVKHVRAKHSDYSLPPSSTKRKRKAASDLEA</sequence>
<accession>A0A8H3J086</accession>
<feature type="compositionally biased region" description="Polar residues" evidence="1">
    <location>
        <begin position="372"/>
        <end position="388"/>
    </location>
</feature>
<organism evidence="2 3">
    <name type="scientific">Imshaugia aleurites</name>
    <dbReference type="NCBI Taxonomy" id="172621"/>
    <lineage>
        <taxon>Eukaryota</taxon>
        <taxon>Fungi</taxon>
        <taxon>Dikarya</taxon>
        <taxon>Ascomycota</taxon>
        <taxon>Pezizomycotina</taxon>
        <taxon>Lecanoromycetes</taxon>
        <taxon>OSLEUM clade</taxon>
        <taxon>Lecanoromycetidae</taxon>
        <taxon>Lecanorales</taxon>
        <taxon>Lecanorineae</taxon>
        <taxon>Parmeliaceae</taxon>
        <taxon>Imshaugia</taxon>
    </lineage>
</organism>
<evidence type="ECO:0000313" key="2">
    <source>
        <dbReference type="EMBL" id="CAF9937449.1"/>
    </source>
</evidence>
<protein>
    <submittedName>
        <fullName evidence="2">Uncharacterized protein</fullName>
    </submittedName>
</protein>
<dbReference type="OrthoDB" id="5372840at2759"/>
<dbReference type="AlphaFoldDB" id="A0A8H3J086"/>